<name>A0ACD4C6R9_9BACI</name>
<gene>
    <name evidence="1" type="ORF">N5C46_16535</name>
</gene>
<accession>A0ACD4C6R9</accession>
<evidence type="ECO:0000313" key="2">
    <source>
        <dbReference type="Proteomes" id="UP001064027"/>
    </source>
</evidence>
<proteinExistence type="predicted"/>
<protein>
    <submittedName>
        <fullName evidence="1">DUF948 domain-containing protein</fullName>
    </submittedName>
</protein>
<evidence type="ECO:0000313" key="1">
    <source>
        <dbReference type="EMBL" id="UXH43287.1"/>
    </source>
</evidence>
<sequence length="120" mass="13210">MLEWSAVIAAVAFTILVVYLIMTLRKVMTTLAETEKTLSDTRNAVNGITGEAEELIHTANQISDDVKGKMKAVDPLIESVHDVGDMLHNVTSSVKRTALQKSPPKTIHAQERDSIQIKLK</sequence>
<organism evidence="1 2">
    <name type="scientific">Rossellomorea vietnamensis</name>
    <dbReference type="NCBI Taxonomy" id="218284"/>
    <lineage>
        <taxon>Bacteria</taxon>
        <taxon>Bacillati</taxon>
        <taxon>Bacillota</taxon>
        <taxon>Bacilli</taxon>
        <taxon>Bacillales</taxon>
        <taxon>Bacillaceae</taxon>
        <taxon>Rossellomorea</taxon>
    </lineage>
</organism>
<dbReference type="EMBL" id="CP104558">
    <property type="protein sequence ID" value="UXH43287.1"/>
    <property type="molecule type" value="Genomic_DNA"/>
</dbReference>
<reference evidence="1" key="1">
    <citation type="submission" date="2022-09" db="EMBL/GenBank/DDBJ databases">
        <title>Complete genome sequence of Rossellomorea vietnamensis strain RL-WG62, a newly isolated PGPR with the potential for plant salinity stress alleviation.</title>
        <authorList>
            <person name="Ren L."/>
            <person name="Wang G."/>
            <person name="Hu H."/>
        </authorList>
    </citation>
    <scope>NUCLEOTIDE SEQUENCE</scope>
    <source>
        <strain evidence="1">RL-WG62</strain>
    </source>
</reference>
<keyword evidence="2" id="KW-1185">Reference proteome</keyword>
<dbReference type="Proteomes" id="UP001064027">
    <property type="component" value="Chromosome"/>
</dbReference>